<feature type="domain" description="Csm4 C-terminal" evidence="5">
    <location>
        <begin position="224"/>
        <end position="314"/>
    </location>
</feature>
<keyword evidence="4" id="KW-0051">Antiviral defense</keyword>
<dbReference type="AlphaFoldDB" id="A0A1L8CU12"/>
<evidence type="ECO:0000259" key="5">
    <source>
        <dbReference type="Pfam" id="PF17953"/>
    </source>
</evidence>
<evidence type="ECO:0000313" key="7">
    <source>
        <dbReference type="Proteomes" id="UP000187485"/>
    </source>
</evidence>
<accession>A0A1L8CU12</accession>
<proteinExistence type="inferred from homology"/>
<dbReference type="EMBL" id="BDJK01000012">
    <property type="protein sequence ID" value="GAV22391.1"/>
    <property type="molecule type" value="Genomic_DNA"/>
</dbReference>
<evidence type="ECO:0000313" key="6">
    <source>
        <dbReference type="EMBL" id="GAV22391.1"/>
    </source>
</evidence>
<gene>
    <name evidence="6" type="ORF">cpu_09010</name>
</gene>
<name>A0A1L8CU12_9THEO</name>
<dbReference type="OrthoDB" id="9792564at2"/>
<keyword evidence="7" id="KW-1185">Reference proteome</keyword>
<dbReference type="Pfam" id="PF17953">
    <property type="entry name" value="Csm4_C"/>
    <property type="match status" value="1"/>
</dbReference>
<dbReference type="STRING" id="870242.cpu_09010"/>
<dbReference type="RefSeq" id="WP_075858876.1">
    <property type="nucleotide sequence ID" value="NZ_BDJK01000012.1"/>
</dbReference>
<dbReference type="GO" id="GO:0051607">
    <property type="term" value="P:defense response to virus"/>
    <property type="evidence" value="ECO:0007669"/>
    <property type="project" value="UniProtKB-KW"/>
</dbReference>
<evidence type="ECO:0000256" key="3">
    <source>
        <dbReference type="ARBA" id="ARBA00022884"/>
    </source>
</evidence>
<reference evidence="7" key="1">
    <citation type="submission" date="2016-12" db="EMBL/GenBank/DDBJ databases">
        <title>Draft Genome Sequences od Carboxydothermus pertinax and islandicus, Hydrogenogenic Carboxydotrophic Bacteria.</title>
        <authorList>
            <person name="Fukuyama Y."/>
            <person name="Ohmae K."/>
            <person name="Yoneda Y."/>
            <person name="Yoshida T."/>
            <person name="Sako Y."/>
        </authorList>
    </citation>
    <scope>NUCLEOTIDE SEQUENCE [LARGE SCALE GENOMIC DNA]</scope>
    <source>
        <strain evidence="7">Ug1</strain>
    </source>
</reference>
<organism evidence="6 7">
    <name type="scientific">Carboxydothermus pertinax</name>
    <dbReference type="NCBI Taxonomy" id="870242"/>
    <lineage>
        <taxon>Bacteria</taxon>
        <taxon>Bacillati</taxon>
        <taxon>Bacillota</taxon>
        <taxon>Clostridia</taxon>
        <taxon>Thermoanaerobacterales</taxon>
        <taxon>Thermoanaerobacteraceae</taxon>
        <taxon>Carboxydothermus</taxon>
    </lineage>
</organism>
<comment type="similarity">
    <text evidence="1">Belongs to the CRISPR-associated Csm4 family.</text>
</comment>
<protein>
    <recommendedName>
        <fullName evidence="2">CRISPR system Cms protein Csm4</fullName>
    </recommendedName>
</protein>
<comment type="caution">
    <text evidence="6">The sequence shown here is derived from an EMBL/GenBank/DDBJ whole genome shotgun (WGS) entry which is preliminary data.</text>
</comment>
<evidence type="ECO:0000256" key="4">
    <source>
        <dbReference type="ARBA" id="ARBA00023118"/>
    </source>
</evidence>
<sequence length="318" mass="36108">MAYKVALIKPKGPLNLGKKAGDLTSSKILPGSDQLFSALLNAFSLFYGSGETKAFLEALVEKPVLKLSSLFPAQVIGEKIYYFVPKPLTLDLTSYFSDVKIAKKIEYLPVESLEKIAKGEGPGEGYVVQKAYLPVEKEYWYQSREIPRVALDRITYSSNIYYCTGITFAENVYLYFLYEIAPEWKTKFETALRVLADEGLGGERTYGFGQFSVEFREDFSWLLQGEYMFLLSNYYPNKDELVKITEVVQAYTLVESGGFVYSRSDRGVRKKSVRFFGPGSVFGFKPVGRLVDVTPKYFTEHPVYRYGYAFTLPWKGGI</sequence>
<evidence type="ECO:0000256" key="2">
    <source>
        <dbReference type="ARBA" id="ARBA00016109"/>
    </source>
</evidence>
<evidence type="ECO:0000256" key="1">
    <source>
        <dbReference type="ARBA" id="ARBA00005772"/>
    </source>
</evidence>
<dbReference type="Proteomes" id="UP000187485">
    <property type="component" value="Unassembled WGS sequence"/>
</dbReference>
<dbReference type="GO" id="GO:0003723">
    <property type="term" value="F:RNA binding"/>
    <property type="evidence" value="ECO:0007669"/>
    <property type="project" value="UniProtKB-KW"/>
</dbReference>
<dbReference type="InterPro" id="IPR040932">
    <property type="entry name" value="Csm4_C"/>
</dbReference>
<keyword evidence="3" id="KW-0694">RNA-binding</keyword>
<dbReference type="InterPro" id="IPR005510">
    <property type="entry name" value="Csm4"/>
</dbReference>
<dbReference type="NCBIfam" id="TIGR01903">
    <property type="entry name" value="cas5_csm4"/>
    <property type="match status" value="1"/>
</dbReference>